<protein>
    <submittedName>
        <fullName evidence="2">Uncharacterized protein</fullName>
    </submittedName>
</protein>
<gene>
    <name evidence="2" type="ORF">FRZ44_37790</name>
</gene>
<evidence type="ECO:0000256" key="1">
    <source>
        <dbReference type="SAM" id="Phobius"/>
    </source>
</evidence>
<accession>A0A5J6MLJ6</accession>
<reference evidence="2 3" key="1">
    <citation type="submission" date="2019-08" db="EMBL/GenBank/DDBJ databases">
        <title>Hyperibacter terrae gen. nov., sp. nov. and Hyperibacter viscosus sp. nov., two new members in the family Rhodospirillaceae isolated from the rhizosphere of Hypericum perforatum.</title>
        <authorList>
            <person name="Noviana Z."/>
        </authorList>
    </citation>
    <scope>NUCLEOTIDE SEQUENCE [LARGE SCALE GENOMIC DNA]</scope>
    <source>
        <strain evidence="2 3">R5913</strain>
    </source>
</reference>
<keyword evidence="1" id="KW-1133">Transmembrane helix</keyword>
<feature type="transmembrane region" description="Helical" evidence="1">
    <location>
        <begin position="20"/>
        <end position="46"/>
    </location>
</feature>
<dbReference type="AlphaFoldDB" id="A0A5J6MLJ6"/>
<sequence length="88" mass="9511">MPDGSPTRFWHQVRDQGLHILFGAAAGLLCAGWIEAMGAAAFYGAVREGEQWKTLNTPSVSDSALDWGFCLVGAAIGHGVRRLLWPGW</sequence>
<dbReference type="EMBL" id="CP042906">
    <property type="protein sequence ID" value="QEX18472.1"/>
    <property type="molecule type" value="Genomic_DNA"/>
</dbReference>
<evidence type="ECO:0000313" key="2">
    <source>
        <dbReference type="EMBL" id="QEX18472.1"/>
    </source>
</evidence>
<keyword evidence="3" id="KW-1185">Reference proteome</keyword>
<evidence type="ECO:0000313" key="3">
    <source>
        <dbReference type="Proteomes" id="UP000326202"/>
    </source>
</evidence>
<name>A0A5J6MLJ6_9PROT</name>
<keyword evidence="1" id="KW-0812">Transmembrane</keyword>
<proteinExistence type="predicted"/>
<dbReference type="KEGG" id="htq:FRZ44_37790"/>
<keyword evidence="1" id="KW-0472">Membrane</keyword>
<dbReference type="Proteomes" id="UP000326202">
    <property type="component" value="Chromosome"/>
</dbReference>
<dbReference type="RefSeq" id="WP_151178628.1">
    <property type="nucleotide sequence ID" value="NZ_CP042906.1"/>
</dbReference>
<organism evidence="2 3">
    <name type="scientific">Hypericibacter terrae</name>
    <dbReference type="NCBI Taxonomy" id="2602015"/>
    <lineage>
        <taxon>Bacteria</taxon>
        <taxon>Pseudomonadati</taxon>
        <taxon>Pseudomonadota</taxon>
        <taxon>Alphaproteobacteria</taxon>
        <taxon>Rhodospirillales</taxon>
        <taxon>Dongiaceae</taxon>
        <taxon>Hypericibacter</taxon>
    </lineage>
</organism>